<feature type="transmembrane region" description="Helical" evidence="1">
    <location>
        <begin position="258"/>
        <end position="276"/>
    </location>
</feature>
<dbReference type="EMBL" id="PQFZ01000001">
    <property type="protein sequence ID" value="POR56733.1"/>
    <property type="molecule type" value="Genomic_DNA"/>
</dbReference>
<feature type="domain" description="EamA" evidence="2">
    <location>
        <begin position="60"/>
        <end position="191"/>
    </location>
</feature>
<dbReference type="InterPro" id="IPR000620">
    <property type="entry name" value="EamA_dom"/>
</dbReference>
<name>A0A2S4MPR4_9HYPH</name>
<evidence type="ECO:0000259" key="2">
    <source>
        <dbReference type="Pfam" id="PF00892"/>
    </source>
</evidence>
<feature type="transmembrane region" description="Helical" evidence="1">
    <location>
        <begin position="151"/>
        <end position="169"/>
    </location>
</feature>
<dbReference type="GO" id="GO:0016020">
    <property type="term" value="C:membrane"/>
    <property type="evidence" value="ECO:0007669"/>
    <property type="project" value="InterPro"/>
</dbReference>
<feature type="transmembrane region" description="Helical" evidence="1">
    <location>
        <begin position="57"/>
        <end position="75"/>
    </location>
</feature>
<feature type="transmembrane region" description="Helical" evidence="1">
    <location>
        <begin position="313"/>
        <end position="332"/>
    </location>
</feature>
<dbReference type="Pfam" id="PF00892">
    <property type="entry name" value="EamA"/>
    <property type="match status" value="2"/>
</dbReference>
<keyword evidence="1" id="KW-0812">Transmembrane</keyword>
<keyword evidence="4" id="KW-1185">Reference proteome</keyword>
<dbReference type="PANTHER" id="PTHR22911">
    <property type="entry name" value="ACYL-MALONYL CONDENSING ENZYME-RELATED"/>
    <property type="match status" value="1"/>
</dbReference>
<organism evidence="3 4">
    <name type="scientific">Bosea psychrotolerans</name>
    <dbReference type="NCBI Taxonomy" id="1871628"/>
    <lineage>
        <taxon>Bacteria</taxon>
        <taxon>Pseudomonadati</taxon>
        <taxon>Pseudomonadota</taxon>
        <taxon>Alphaproteobacteria</taxon>
        <taxon>Hyphomicrobiales</taxon>
        <taxon>Boseaceae</taxon>
        <taxon>Bosea</taxon>
    </lineage>
</organism>
<proteinExistence type="predicted"/>
<sequence>MSWSILRDAAARLLRMRAEDETPPAMLHRRIASSRSLRQSSGPLRSCLPPAMPSRNATLNGIFMMLIGILMFSLNDVMGKWLVATYSVGQVLLLRSAAGLALLLPFVFKQGVMRTLRPERPGLQLLRVIFGSGEVALFYLAVSYLPLADTMTIWLAAPIWVVVLAAVLLGERVDAARWLAAAAGFIGVAIALNPTSASLSLPALIALAGSLLFAAMMIAGRQLRGTPDVTLVAWQTLGALIMGLVLLPFGWVKPTLTDAALLSLLGVVAMVAHLCVTRSLKLAEASVVVPYQYTLIVWALLFGWLVFGDWPTPAMLFGSTLIVAAGLALLLLERRVATRLVAKEVEISSSPDLSSR</sequence>
<feature type="transmembrane region" description="Helical" evidence="1">
    <location>
        <begin position="81"/>
        <end position="104"/>
    </location>
</feature>
<feature type="domain" description="EamA" evidence="2">
    <location>
        <begin position="203"/>
        <end position="325"/>
    </location>
</feature>
<gene>
    <name evidence="3" type="ORF">CYD53_101254</name>
</gene>
<dbReference type="Gene3D" id="1.10.3730.20">
    <property type="match status" value="1"/>
</dbReference>
<dbReference type="Proteomes" id="UP000236919">
    <property type="component" value="Unassembled WGS sequence"/>
</dbReference>
<dbReference type="InterPro" id="IPR037185">
    <property type="entry name" value="EmrE-like"/>
</dbReference>
<feature type="transmembrane region" description="Helical" evidence="1">
    <location>
        <begin position="231"/>
        <end position="252"/>
    </location>
</feature>
<dbReference type="PANTHER" id="PTHR22911:SF135">
    <property type="entry name" value="BLR4310 PROTEIN"/>
    <property type="match status" value="1"/>
</dbReference>
<dbReference type="SUPFAM" id="SSF103481">
    <property type="entry name" value="Multidrug resistance efflux transporter EmrE"/>
    <property type="match status" value="2"/>
</dbReference>
<dbReference type="AlphaFoldDB" id="A0A2S4MPR4"/>
<protein>
    <submittedName>
        <fullName evidence="3">Drug/metabolite transporter (DMT)-like permease</fullName>
    </submittedName>
</protein>
<feature type="transmembrane region" description="Helical" evidence="1">
    <location>
        <begin position="288"/>
        <end position="307"/>
    </location>
</feature>
<keyword evidence="1" id="KW-0472">Membrane</keyword>
<evidence type="ECO:0000313" key="3">
    <source>
        <dbReference type="EMBL" id="POR56733.1"/>
    </source>
</evidence>
<feature type="transmembrane region" description="Helical" evidence="1">
    <location>
        <begin position="125"/>
        <end position="145"/>
    </location>
</feature>
<reference evidence="3 4" key="1">
    <citation type="submission" date="2018-01" db="EMBL/GenBank/DDBJ databases">
        <title>Genomic Encyclopedia of Type Strains, Phase III (KMG-III): the genomes of soil and plant-associated and newly described type strains.</title>
        <authorList>
            <person name="Whitman W."/>
        </authorList>
    </citation>
    <scope>NUCLEOTIDE SEQUENCE [LARGE SCALE GENOMIC DNA]</scope>
    <source>
        <strain evidence="3 4">1131</strain>
    </source>
</reference>
<evidence type="ECO:0000313" key="4">
    <source>
        <dbReference type="Proteomes" id="UP000236919"/>
    </source>
</evidence>
<keyword evidence="1" id="KW-1133">Transmembrane helix</keyword>
<comment type="caution">
    <text evidence="3">The sequence shown here is derived from an EMBL/GenBank/DDBJ whole genome shotgun (WGS) entry which is preliminary data.</text>
</comment>
<feature type="transmembrane region" description="Helical" evidence="1">
    <location>
        <begin position="199"/>
        <end position="219"/>
    </location>
</feature>
<accession>A0A2S4MPR4</accession>
<evidence type="ECO:0000256" key="1">
    <source>
        <dbReference type="SAM" id="Phobius"/>
    </source>
</evidence>
<feature type="transmembrane region" description="Helical" evidence="1">
    <location>
        <begin position="176"/>
        <end position="193"/>
    </location>
</feature>